<dbReference type="Pfam" id="PF00512">
    <property type="entry name" value="HisKA"/>
    <property type="match status" value="1"/>
</dbReference>
<keyword evidence="19" id="KW-1185">Reference proteome</keyword>
<evidence type="ECO:0000256" key="8">
    <source>
        <dbReference type="ARBA" id="ARBA00022741"/>
    </source>
</evidence>
<dbReference type="PROSITE" id="PS50109">
    <property type="entry name" value="HIS_KIN"/>
    <property type="match status" value="1"/>
</dbReference>
<evidence type="ECO:0000256" key="6">
    <source>
        <dbReference type="ARBA" id="ARBA00022679"/>
    </source>
</evidence>
<feature type="transmembrane region" description="Helical" evidence="15">
    <location>
        <begin position="7"/>
        <end position="30"/>
    </location>
</feature>
<dbReference type="SUPFAM" id="SSF47384">
    <property type="entry name" value="Homodimeric domain of signal transducing histidine kinase"/>
    <property type="match status" value="1"/>
</dbReference>
<organism evidence="18 19">
    <name type="scientific">Herbinix hemicellulosilytica</name>
    <dbReference type="NCBI Taxonomy" id="1564487"/>
    <lineage>
        <taxon>Bacteria</taxon>
        <taxon>Bacillati</taxon>
        <taxon>Bacillota</taxon>
        <taxon>Clostridia</taxon>
        <taxon>Lachnospirales</taxon>
        <taxon>Lachnospiraceae</taxon>
        <taxon>Herbinix</taxon>
    </lineage>
</organism>
<dbReference type="InterPro" id="IPR036097">
    <property type="entry name" value="HisK_dim/P_sf"/>
</dbReference>
<evidence type="ECO:0000256" key="13">
    <source>
        <dbReference type="ARBA" id="ARBA00023136"/>
    </source>
</evidence>
<evidence type="ECO:0000256" key="5">
    <source>
        <dbReference type="ARBA" id="ARBA00022553"/>
    </source>
</evidence>
<dbReference type="InterPro" id="IPR003594">
    <property type="entry name" value="HATPase_dom"/>
</dbReference>
<evidence type="ECO:0000259" key="16">
    <source>
        <dbReference type="PROSITE" id="PS50109"/>
    </source>
</evidence>
<keyword evidence="10" id="KW-0067">ATP-binding</keyword>
<dbReference type="PANTHER" id="PTHR45528:SF1">
    <property type="entry name" value="SENSOR HISTIDINE KINASE CPXA"/>
    <property type="match status" value="1"/>
</dbReference>
<dbReference type="GO" id="GO:0005524">
    <property type="term" value="F:ATP binding"/>
    <property type="evidence" value="ECO:0007669"/>
    <property type="project" value="UniProtKB-KW"/>
</dbReference>
<keyword evidence="7 15" id="KW-0812">Transmembrane</keyword>
<keyword evidence="14" id="KW-0175">Coiled coil</keyword>
<dbReference type="SMART" id="SM00304">
    <property type="entry name" value="HAMP"/>
    <property type="match status" value="1"/>
</dbReference>
<feature type="domain" description="HAMP" evidence="17">
    <location>
        <begin position="204"/>
        <end position="256"/>
    </location>
</feature>
<dbReference type="Pfam" id="PF02518">
    <property type="entry name" value="HATPase_c"/>
    <property type="match status" value="1"/>
</dbReference>
<evidence type="ECO:0000256" key="4">
    <source>
        <dbReference type="ARBA" id="ARBA00022475"/>
    </source>
</evidence>
<dbReference type="PRINTS" id="PR00344">
    <property type="entry name" value="BCTRLSENSOR"/>
</dbReference>
<dbReference type="Gene3D" id="3.30.565.10">
    <property type="entry name" value="Histidine kinase-like ATPase, C-terminal domain"/>
    <property type="match status" value="1"/>
</dbReference>
<keyword evidence="5" id="KW-0597">Phosphoprotein</keyword>
<evidence type="ECO:0000256" key="7">
    <source>
        <dbReference type="ARBA" id="ARBA00022692"/>
    </source>
</evidence>
<dbReference type="SUPFAM" id="SSF55874">
    <property type="entry name" value="ATPase domain of HSP90 chaperone/DNA topoisomerase II/histidine kinase"/>
    <property type="match status" value="1"/>
</dbReference>
<feature type="domain" description="Histidine kinase" evidence="16">
    <location>
        <begin position="271"/>
        <end position="491"/>
    </location>
</feature>
<keyword evidence="12" id="KW-0902">Two-component regulatory system</keyword>
<keyword evidence="13 15" id="KW-0472">Membrane</keyword>
<dbReference type="CDD" id="cd06225">
    <property type="entry name" value="HAMP"/>
    <property type="match status" value="1"/>
</dbReference>
<gene>
    <name evidence="18" type="ORF">HHT355_2453</name>
</gene>
<dbReference type="InterPro" id="IPR003661">
    <property type="entry name" value="HisK_dim/P_dom"/>
</dbReference>
<keyword evidence="9" id="KW-0418">Kinase</keyword>
<proteinExistence type="predicted"/>
<keyword evidence="11 15" id="KW-1133">Transmembrane helix</keyword>
<dbReference type="CDD" id="cd00075">
    <property type="entry name" value="HATPase"/>
    <property type="match status" value="1"/>
</dbReference>
<dbReference type="Gene3D" id="1.10.287.130">
    <property type="match status" value="1"/>
</dbReference>
<dbReference type="SUPFAM" id="SSF158472">
    <property type="entry name" value="HAMP domain-like"/>
    <property type="match status" value="1"/>
</dbReference>
<sequence length="505" mass="57427">MKLKSRLIIAFLIMIAMPMVLISVTAGTIVRFQMYSINSSYDVEAKTIQVITNPIQIFNRITRGVYNEIKLYSHNIPEKLSDPSYYEELNSLLRTKHSFLAVRKEKEFIYIGNKEKFEIISGLLPEYGTGSTEVDGGIYLGGKNPFLVKVQDFEYTDGSKGTIYVITDLDVLMPQIKAVAIQSAISFIIILFFTASLLIFWIYRSIIKPLNVLRIATHHIKEGDLNYCVTSDSNDEIGQLCDDFENMRLRLKKLIEDRIKYEEDIKELISNISHDLKTPLTAIKGYSEGLLDGVADTKEKQEKYLKTIYMKANDISVLVDELAFYTRIDCNTIPYSFTNIRLNDYFEDCVEDLKLELEVKNIKVIYENFVENDVKVIADAEQLKRVIHNIIGNSVKYMDKPEGIVKITINDRGEFVQVDIEDNGMGIAKEDLPYIFDRFYRADASRSTKTGGSGLGLAIAKKIIEDHSGKIWACSRRHEGTTISFTLKKSSTDNQDTLSQSGGLK</sequence>
<comment type="subcellular location">
    <subcellularLocation>
        <location evidence="2">Cell membrane</location>
        <topology evidence="2">Multi-pass membrane protein</topology>
    </subcellularLocation>
</comment>
<evidence type="ECO:0000256" key="2">
    <source>
        <dbReference type="ARBA" id="ARBA00004651"/>
    </source>
</evidence>
<dbReference type="Gene3D" id="6.10.340.10">
    <property type="match status" value="1"/>
</dbReference>
<feature type="transmembrane region" description="Helical" evidence="15">
    <location>
        <begin position="184"/>
        <end position="203"/>
    </location>
</feature>
<protein>
    <recommendedName>
        <fullName evidence="3">histidine kinase</fullName>
        <ecNumber evidence="3">2.7.13.3</ecNumber>
    </recommendedName>
</protein>
<dbReference type="Pfam" id="PF00672">
    <property type="entry name" value="HAMP"/>
    <property type="match status" value="1"/>
</dbReference>
<dbReference type="SMART" id="SM00388">
    <property type="entry name" value="HisKA"/>
    <property type="match status" value="1"/>
</dbReference>
<evidence type="ECO:0000259" key="17">
    <source>
        <dbReference type="PROSITE" id="PS50885"/>
    </source>
</evidence>
<evidence type="ECO:0000256" key="12">
    <source>
        <dbReference type="ARBA" id="ARBA00023012"/>
    </source>
</evidence>
<evidence type="ECO:0000256" key="15">
    <source>
        <dbReference type="SAM" id="Phobius"/>
    </source>
</evidence>
<evidence type="ECO:0000256" key="3">
    <source>
        <dbReference type="ARBA" id="ARBA00012438"/>
    </source>
</evidence>
<dbReference type="RefSeq" id="WP_103203716.1">
    <property type="nucleotide sequence ID" value="NZ_CVTD020000027.1"/>
</dbReference>
<dbReference type="PANTHER" id="PTHR45528">
    <property type="entry name" value="SENSOR HISTIDINE KINASE CPXA"/>
    <property type="match status" value="1"/>
</dbReference>
<feature type="coiled-coil region" evidence="14">
    <location>
        <begin position="244"/>
        <end position="271"/>
    </location>
</feature>
<dbReference type="InterPro" id="IPR003660">
    <property type="entry name" value="HAMP_dom"/>
</dbReference>
<evidence type="ECO:0000256" key="1">
    <source>
        <dbReference type="ARBA" id="ARBA00000085"/>
    </source>
</evidence>
<name>A0A0H5SJH0_HERHM</name>
<dbReference type="EMBL" id="CVTD020000027">
    <property type="protein sequence ID" value="CRZ35639.1"/>
    <property type="molecule type" value="Genomic_DNA"/>
</dbReference>
<dbReference type="InterPro" id="IPR050398">
    <property type="entry name" value="HssS/ArlS-like"/>
</dbReference>
<evidence type="ECO:0000313" key="18">
    <source>
        <dbReference type="EMBL" id="CRZ35639.1"/>
    </source>
</evidence>
<evidence type="ECO:0000313" key="19">
    <source>
        <dbReference type="Proteomes" id="UP000236497"/>
    </source>
</evidence>
<evidence type="ECO:0000256" key="9">
    <source>
        <dbReference type="ARBA" id="ARBA00022777"/>
    </source>
</evidence>
<keyword evidence="4" id="KW-1003">Cell membrane</keyword>
<dbReference type="CDD" id="cd00082">
    <property type="entry name" value="HisKA"/>
    <property type="match status" value="1"/>
</dbReference>
<dbReference type="SMART" id="SM00387">
    <property type="entry name" value="HATPase_c"/>
    <property type="match status" value="1"/>
</dbReference>
<keyword evidence="8" id="KW-0547">Nucleotide-binding</keyword>
<evidence type="ECO:0000256" key="10">
    <source>
        <dbReference type="ARBA" id="ARBA00022840"/>
    </source>
</evidence>
<evidence type="ECO:0000256" key="11">
    <source>
        <dbReference type="ARBA" id="ARBA00022989"/>
    </source>
</evidence>
<evidence type="ECO:0000256" key="14">
    <source>
        <dbReference type="SAM" id="Coils"/>
    </source>
</evidence>
<dbReference type="AlphaFoldDB" id="A0A0H5SJH0"/>
<dbReference type="InterPro" id="IPR005467">
    <property type="entry name" value="His_kinase_dom"/>
</dbReference>
<dbReference type="PROSITE" id="PS50885">
    <property type="entry name" value="HAMP"/>
    <property type="match status" value="1"/>
</dbReference>
<dbReference type="GO" id="GO:0005886">
    <property type="term" value="C:plasma membrane"/>
    <property type="evidence" value="ECO:0007669"/>
    <property type="project" value="UniProtKB-SubCell"/>
</dbReference>
<keyword evidence="6" id="KW-0808">Transferase</keyword>
<dbReference type="GO" id="GO:0000155">
    <property type="term" value="F:phosphorelay sensor kinase activity"/>
    <property type="evidence" value="ECO:0007669"/>
    <property type="project" value="InterPro"/>
</dbReference>
<dbReference type="OrthoDB" id="335833at2"/>
<dbReference type="InterPro" id="IPR036890">
    <property type="entry name" value="HATPase_C_sf"/>
</dbReference>
<comment type="catalytic activity">
    <reaction evidence="1">
        <text>ATP + protein L-histidine = ADP + protein N-phospho-L-histidine.</text>
        <dbReference type="EC" id="2.7.13.3"/>
    </reaction>
</comment>
<dbReference type="InterPro" id="IPR004358">
    <property type="entry name" value="Sig_transdc_His_kin-like_C"/>
</dbReference>
<reference evidence="18 19" key="1">
    <citation type="submission" date="2015-06" db="EMBL/GenBank/DDBJ databases">
        <authorList>
            <person name="Wibberg Daniel"/>
        </authorList>
    </citation>
    <scope>NUCLEOTIDE SEQUENCE [LARGE SCALE GENOMIC DNA]</scope>
    <source>
        <strain evidence="18 19">T3/55T</strain>
    </source>
</reference>
<dbReference type="Proteomes" id="UP000236497">
    <property type="component" value="Unassembled WGS sequence"/>
</dbReference>
<accession>A0A0H5SJH0</accession>
<dbReference type="FunFam" id="3.30.565.10:FF:000006">
    <property type="entry name" value="Sensor histidine kinase WalK"/>
    <property type="match status" value="1"/>
</dbReference>
<dbReference type="EC" id="2.7.13.3" evidence="3"/>